<evidence type="ECO:0000313" key="2">
    <source>
        <dbReference type="Proteomes" id="UP001314170"/>
    </source>
</evidence>
<sequence length="83" mass="9618">MDEDRPIARELRRIYWITEFWKACARGPKRKELPKSCKGYKEIITGLDTLTLFTRGAHWSVEDLVESILTLTLSSHGQNVEPD</sequence>
<protein>
    <submittedName>
        <fullName evidence="1">Uncharacterized protein</fullName>
    </submittedName>
</protein>
<dbReference type="EMBL" id="CAWUPB010001173">
    <property type="protein sequence ID" value="CAK7346046.1"/>
    <property type="molecule type" value="Genomic_DNA"/>
</dbReference>
<evidence type="ECO:0000313" key="1">
    <source>
        <dbReference type="EMBL" id="CAK7346046.1"/>
    </source>
</evidence>
<dbReference type="AlphaFoldDB" id="A0AAV1S3Q9"/>
<organism evidence="1 2">
    <name type="scientific">Dovyalis caffra</name>
    <dbReference type="NCBI Taxonomy" id="77055"/>
    <lineage>
        <taxon>Eukaryota</taxon>
        <taxon>Viridiplantae</taxon>
        <taxon>Streptophyta</taxon>
        <taxon>Embryophyta</taxon>
        <taxon>Tracheophyta</taxon>
        <taxon>Spermatophyta</taxon>
        <taxon>Magnoliopsida</taxon>
        <taxon>eudicotyledons</taxon>
        <taxon>Gunneridae</taxon>
        <taxon>Pentapetalae</taxon>
        <taxon>rosids</taxon>
        <taxon>fabids</taxon>
        <taxon>Malpighiales</taxon>
        <taxon>Salicaceae</taxon>
        <taxon>Flacourtieae</taxon>
        <taxon>Dovyalis</taxon>
    </lineage>
</organism>
<accession>A0AAV1S3Q9</accession>
<dbReference type="Proteomes" id="UP001314170">
    <property type="component" value="Unassembled WGS sequence"/>
</dbReference>
<proteinExistence type="predicted"/>
<gene>
    <name evidence="1" type="ORF">DCAF_LOCUS18716</name>
</gene>
<comment type="caution">
    <text evidence="1">The sequence shown here is derived from an EMBL/GenBank/DDBJ whole genome shotgun (WGS) entry which is preliminary data.</text>
</comment>
<keyword evidence="2" id="KW-1185">Reference proteome</keyword>
<name>A0AAV1S3Q9_9ROSI</name>
<reference evidence="1 2" key="1">
    <citation type="submission" date="2024-01" db="EMBL/GenBank/DDBJ databases">
        <authorList>
            <person name="Waweru B."/>
        </authorList>
    </citation>
    <scope>NUCLEOTIDE SEQUENCE [LARGE SCALE GENOMIC DNA]</scope>
</reference>